<dbReference type="GO" id="GO:0003700">
    <property type="term" value="F:DNA-binding transcription factor activity"/>
    <property type="evidence" value="ECO:0007669"/>
    <property type="project" value="TreeGrafter"/>
</dbReference>
<evidence type="ECO:0000313" key="5">
    <source>
        <dbReference type="Proteomes" id="UP000272729"/>
    </source>
</evidence>
<dbReference type="PRINTS" id="PR00455">
    <property type="entry name" value="HTHTETR"/>
</dbReference>
<feature type="DNA-binding region" description="H-T-H motif" evidence="2">
    <location>
        <begin position="31"/>
        <end position="50"/>
    </location>
</feature>
<keyword evidence="5" id="KW-1185">Reference proteome</keyword>
<dbReference type="PANTHER" id="PTHR30055">
    <property type="entry name" value="HTH-TYPE TRANSCRIPTIONAL REGULATOR RUTR"/>
    <property type="match status" value="1"/>
</dbReference>
<evidence type="ECO:0000259" key="3">
    <source>
        <dbReference type="PROSITE" id="PS50977"/>
    </source>
</evidence>
<feature type="domain" description="HTH tetR-type" evidence="3">
    <location>
        <begin position="8"/>
        <end position="68"/>
    </location>
</feature>
<evidence type="ECO:0000313" key="4">
    <source>
        <dbReference type="EMBL" id="RKT73091.1"/>
    </source>
</evidence>
<dbReference type="InterPro" id="IPR001647">
    <property type="entry name" value="HTH_TetR"/>
</dbReference>
<gene>
    <name evidence="4" type="ORF">DFJ66_6418</name>
</gene>
<protein>
    <submittedName>
        <fullName evidence="4">TetR family transcriptional regulator</fullName>
    </submittedName>
</protein>
<comment type="caution">
    <text evidence="4">The sequence shown here is derived from an EMBL/GenBank/DDBJ whole genome shotgun (WGS) entry which is preliminary data.</text>
</comment>
<dbReference type="SUPFAM" id="SSF46689">
    <property type="entry name" value="Homeodomain-like"/>
    <property type="match status" value="1"/>
</dbReference>
<sequence length="200" mass="21187">MPERRDAARNRAAILAAASRLIGERGLDGVNMDDVAAAAGVGKGTVFRRFGDREGLVQAVVAESAQAWLAESEVLVTSTDRPPDERVITFVGTLFDHVMANLPVVRALEVVSARGSGCDANLDLTHSRLSALIAQVRPYEDADFLAHALLANLRGEHLHHLVHRVGLPVPQVRAGVIALARAVLTGDLVGAGRDATMPAL</sequence>
<dbReference type="InterPro" id="IPR050109">
    <property type="entry name" value="HTH-type_TetR-like_transc_reg"/>
</dbReference>
<dbReference type="GO" id="GO:0000976">
    <property type="term" value="F:transcription cis-regulatory region binding"/>
    <property type="evidence" value="ECO:0007669"/>
    <property type="project" value="TreeGrafter"/>
</dbReference>
<evidence type="ECO:0000256" key="1">
    <source>
        <dbReference type="ARBA" id="ARBA00023125"/>
    </source>
</evidence>
<dbReference type="Gene3D" id="1.10.357.10">
    <property type="entry name" value="Tetracycline Repressor, domain 2"/>
    <property type="match status" value="1"/>
</dbReference>
<evidence type="ECO:0000256" key="2">
    <source>
        <dbReference type="PROSITE-ProRule" id="PRU00335"/>
    </source>
</evidence>
<accession>A0A495XF64</accession>
<organism evidence="4 5">
    <name type="scientific">Saccharothrix variisporea</name>
    <dbReference type="NCBI Taxonomy" id="543527"/>
    <lineage>
        <taxon>Bacteria</taxon>
        <taxon>Bacillati</taxon>
        <taxon>Actinomycetota</taxon>
        <taxon>Actinomycetes</taxon>
        <taxon>Pseudonocardiales</taxon>
        <taxon>Pseudonocardiaceae</taxon>
        <taxon>Saccharothrix</taxon>
    </lineage>
</organism>
<dbReference type="PANTHER" id="PTHR30055:SF209">
    <property type="entry name" value="POSSIBLE TRANSCRIPTIONAL REGULATORY PROTEIN (PROBABLY TETR-FAMILY)"/>
    <property type="match status" value="1"/>
</dbReference>
<reference evidence="4 5" key="1">
    <citation type="submission" date="2018-10" db="EMBL/GenBank/DDBJ databases">
        <title>Sequencing the genomes of 1000 actinobacteria strains.</title>
        <authorList>
            <person name="Klenk H.-P."/>
        </authorList>
    </citation>
    <scope>NUCLEOTIDE SEQUENCE [LARGE SCALE GENOMIC DNA]</scope>
    <source>
        <strain evidence="4 5">DSM 43911</strain>
    </source>
</reference>
<keyword evidence="1 2" id="KW-0238">DNA-binding</keyword>
<dbReference type="InterPro" id="IPR009057">
    <property type="entry name" value="Homeodomain-like_sf"/>
</dbReference>
<dbReference type="RefSeq" id="WP_170199774.1">
    <property type="nucleotide sequence ID" value="NZ_JBIUBA010000045.1"/>
</dbReference>
<dbReference type="EMBL" id="RBXR01000001">
    <property type="protein sequence ID" value="RKT73091.1"/>
    <property type="molecule type" value="Genomic_DNA"/>
</dbReference>
<dbReference type="PROSITE" id="PS50977">
    <property type="entry name" value="HTH_TETR_2"/>
    <property type="match status" value="1"/>
</dbReference>
<name>A0A495XF64_9PSEU</name>
<dbReference type="Pfam" id="PF00440">
    <property type="entry name" value="TetR_N"/>
    <property type="match status" value="1"/>
</dbReference>
<dbReference type="AlphaFoldDB" id="A0A495XF64"/>
<dbReference type="Proteomes" id="UP000272729">
    <property type="component" value="Unassembled WGS sequence"/>
</dbReference>
<proteinExistence type="predicted"/>